<dbReference type="SUPFAM" id="SSF49562">
    <property type="entry name" value="C2 domain (Calcium/lipid-binding domain, CaLB)"/>
    <property type="match status" value="1"/>
</dbReference>
<feature type="compositionally biased region" description="Acidic residues" evidence="1">
    <location>
        <begin position="285"/>
        <end position="297"/>
    </location>
</feature>
<dbReference type="InterPro" id="IPR057349">
    <property type="entry name" value="C2_Mug190_3rd"/>
</dbReference>
<dbReference type="PROSITE" id="PS50004">
    <property type="entry name" value="C2"/>
    <property type="match status" value="1"/>
</dbReference>
<dbReference type="Pfam" id="PF00168">
    <property type="entry name" value="C2"/>
    <property type="match status" value="1"/>
</dbReference>
<reference evidence="3" key="1">
    <citation type="submission" date="2022-11" db="EMBL/GenBank/DDBJ databases">
        <authorList>
            <person name="Scott C."/>
            <person name="Bruce N."/>
        </authorList>
    </citation>
    <scope>NUCLEOTIDE SEQUENCE</scope>
</reference>
<dbReference type="Pfam" id="PF25331">
    <property type="entry name" value="C2_Mug190_3rd"/>
    <property type="match status" value="1"/>
</dbReference>
<dbReference type="InterPro" id="IPR000008">
    <property type="entry name" value="C2_dom"/>
</dbReference>
<gene>
    <name evidence="3" type="ORF">PPNO1_LOCUS7239</name>
</gene>
<feature type="region of interest" description="Disordered" evidence="1">
    <location>
        <begin position="285"/>
        <end position="374"/>
    </location>
</feature>
<feature type="compositionally biased region" description="Basic and acidic residues" evidence="1">
    <location>
        <begin position="361"/>
        <end position="374"/>
    </location>
</feature>
<evidence type="ECO:0000256" key="1">
    <source>
        <dbReference type="SAM" id="MobiDB-lite"/>
    </source>
</evidence>
<proteinExistence type="predicted"/>
<name>A0A9P1H9G8_9PEZI</name>
<feature type="domain" description="C2" evidence="2">
    <location>
        <begin position="1"/>
        <end position="73"/>
    </location>
</feature>
<dbReference type="AlphaFoldDB" id="A0A9P1H9G8"/>
<comment type="caution">
    <text evidence="3">The sequence shown here is derived from an EMBL/GenBank/DDBJ whole genome shotgun (WGS) entry which is preliminary data.</text>
</comment>
<dbReference type="OrthoDB" id="419768at2759"/>
<dbReference type="InterPro" id="IPR035892">
    <property type="entry name" value="C2_domain_sf"/>
</dbReference>
<feature type="compositionally biased region" description="Basic and acidic residues" evidence="1">
    <location>
        <begin position="315"/>
        <end position="339"/>
    </location>
</feature>
<sequence>MNHAQIYRTRTKPKSAQPFFNAGTERFVRDWRTTEIIVSVRDRREHENDPLLGVVYLPLKRVFEKRSQFMDSFPIAGGIGYGRARISMVWRSVDCQLPPALLGWDYGTLEVKAPIRLQGSSGGDDKILGTKIHLHTNIARAKMKSPSSDGTWVPKRKDRESVFLAVSKRYRAPLVVEFRKSSALAGDSTHALAVIWLHDIPDEEEKTLSLDVWKGGKDQLKRAQSCADYDGLEDGEQPLGKVELSVKFWRGLSGYHKGYAGKSRNAHIRDAMEVLDTVNGEGLAMEDEGDEYDDSDSDSSASELETPQALIGSQHADRDQDDVNTRDMLRKANADSNKQEEDDPQNFTGKLKKRATSLVIGDDHGEDDGSRGPRAQLRDYKAHHKQLHRKHRGVMQWKATRTLDWMAGKVSRGKSKVGEVLFEHGDKDVGIETEV</sequence>
<evidence type="ECO:0000259" key="2">
    <source>
        <dbReference type="PROSITE" id="PS50004"/>
    </source>
</evidence>
<dbReference type="Gene3D" id="2.60.40.150">
    <property type="entry name" value="C2 domain"/>
    <property type="match status" value="1"/>
</dbReference>
<organism evidence="3 4">
    <name type="scientific">Parascedosporium putredinis</name>
    <dbReference type="NCBI Taxonomy" id="1442378"/>
    <lineage>
        <taxon>Eukaryota</taxon>
        <taxon>Fungi</taxon>
        <taxon>Dikarya</taxon>
        <taxon>Ascomycota</taxon>
        <taxon>Pezizomycotina</taxon>
        <taxon>Sordariomycetes</taxon>
        <taxon>Hypocreomycetidae</taxon>
        <taxon>Microascales</taxon>
        <taxon>Microascaceae</taxon>
        <taxon>Parascedosporium</taxon>
    </lineage>
</organism>
<evidence type="ECO:0000313" key="4">
    <source>
        <dbReference type="Proteomes" id="UP000838763"/>
    </source>
</evidence>
<evidence type="ECO:0000313" key="3">
    <source>
        <dbReference type="EMBL" id="CAI4217634.1"/>
    </source>
</evidence>
<dbReference type="EMBL" id="CALLCH030000016">
    <property type="protein sequence ID" value="CAI4217634.1"/>
    <property type="molecule type" value="Genomic_DNA"/>
</dbReference>
<dbReference type="Proteomes" id="UP000838763">
    <property type="component" value="Unassembled WGS sequence"/>
</dbReference>
<protein>
    <recommendedName>
        <fullName evidence="2">C2 domain-containing protein</fullName>
    </recommendedName>
</protein>
<dbReference type="PANTHER" id="PTHR47348">
    <property type="entry name" value="MEIOTICALLY UP-REGULATED GENE 190 PROTEIN"/>
    <property type="match status" value="1"/>
</dbReference>
<accession>A0A9P1H9G8</accession>
<keyword evidence="4" id="KW-1185">Reference proteome</keyword>
<dbReference type="PANTHER" id="PTHR47348:SF2">
    <property type="entry name" value="MEIOTICALLY UP-REGULATED 190 PROTEIN"/>
    <property type="match status" value="1"/>
</dbReference>